<name>A0AAD5WIZ6_PARTN</name>
<accession>A0AAD5WIZ6</accession>
<evidence type="ECO:0000256" key="1">
    <source>
        <dbReference type="SAM" id="Phobius"/>
    </source>
</evidence>
<sequence length="72" mass="8024">MSGGDPPNDASQLFGRVSRFPSVTHVHNSPLQYQLYGGNSQGFCSSEIYAGGFIAFQTCLYLFWLFILLHSF</sequence>
<evidence type="ECO:0000313" key="3">
    <source>
        <dbReference type="Proteomes" id="UP001196413"/>
    </source>
</evidence>
<keyword evidence="3" id="KW-1185">Reference proteome</keyword>
<reference evidence="2" key="1">
    <citation type="submission" date="2021-06" db="EMBL/GenBank/DDBJ databases">
        <title>Parelaphostrongylus tenuis whole genome reference sequence.</title>
        <authorList>
            <person name="Garwood T.J."/>
            <person name="Larsen P.A."/>
            <person name="Fountain-Jones N.M."/>
            <person name="Garbe J.R."/>
            <person name="Macchietto M.G."/>
            <person name="Kania S.A."/>
            <person name="Gerhold R.W."/>
            <person name="Richards J.E."/>
            <person name="Wolf T.M."/>
        </authorList>
    </citation>
    <scope>NUCLEOTIDE SEQUENCE</scope>
    <source>
        <strain evidence="2">MNPRO001-30</strain>
        <tissue evidence="2">Meninges</tissue>
    </source>
</reference>
<dbReference type="AlphaFoldDB" id="A0AAD5WIZ6"/>
<dbReference type="Proteomes" id="UP001196413">
    <property type="component" value="Unassembled WGS sequence"/>
</dbReference>
<comment type="caution">
    <text evidence="2">The sequence shown here is derived from an EMBL/GenBank/DDBJ whole genome shotgun (WGS) entry which is preliminary data.</text>
</comment>
<gene>
    <name evidence="2" type="ORF">KIN20_034406</name>
</gene>
<keyword evidence="1" id="KW-1133">Transmembrane helix</keyword>
<keyword evidence="1" id="KW-0472">Membrane</keyword>
<keyword evidence="1" id="KW-0812">Transmembrane</keyword>
<feature type="transmembrane region" description="Helical" evidence="1">
    <location>
        <begin position="48"/>
        <end position="69"/>
    </location>
</feature>
<evidence type="ECO:0000313" key="2">
    <source>
        <dbReference type="EMBL" id="KAJ1372289.1"/>
    </source>
</evidence>
<proteinExistence type="predicted"/>
<protein>
    <submittedName>
        <fullName evidence="2">Uncharacterized protein</fullName>
    </submittedName>
</protein>
<dbReference type="EMBL" id="JAHQIW010007122">
    <property type="protein sequence ID" value="KAJ1372289.1"/>
    <property type="molecule type" value="Genomic_DNA"/>
</dbReference>
<organism evidence="2 3">
    <name type="scientific">Parelaphostrongylus tenuis</name>
    <name type="common">Meningeal worm</name>
    <dbReference type="NCBI Taxonomy" id="148309"/>
    <lineage>
        <taxon>Eukaryota</taxon>
        <taxon>Metazoa</taxon>
        <taxon>Ecdysozoa</taxon>
        <taxon>Nematoda</taxon>
        <taxon>Chromadorea</taxon>
        <taxon>Rhabditida</taxon>
        <taxon>Rhabditina</taxon>
        <taxon>Rhabditomorpha</taxon>
        <taxon>Strongyloidea</taxon>
        <taxon>Metastrongylidae</taxon>
        <taxon>Parelaphostrongylus</taxon>
    </lineage>
</organism>